<keyword evidence="1" id="KW-0812">Transmembrane</keyword>
<evidence type="ECO:0000313" key="2">
    <source>
        <dbReference type="Ensembl" id="ENSMMOP00000006729.1"/>
    </source>
</evidence>
<name>A0A3Q3WD95_MOLML</name>
<proteinExistence type="predicted"/>
<accession>A0A3Q3WD95</accession>
<sequence>MCVCEQRHDLHLCASQPKASCDPNCSPRTPAQLVVFFILIIFPSSLTFQLPYFVILWSPPAGNFCAGYDQKELANHTASLKLEQDVTKGPSLMSPSRLELSKLLIAALSGFLAHLRLVEGSAVAGVFCHRFGATNTSHSHPSVCSTAAHVDNSSHDLLVLIKSLLRYVLVLKKYPT</sequence>
<evidence type="ECO:0000256" key="1">
    <source>
        <dbReference type="SAM" id="Phobius"/>
    </source>
</evidence>
<protein>
    <submittedName>
        <fullName evidence="2">Uncharacterized protein</fullName>
    </submittedName>
</protein>
<dbReference type="InterPro" id="IPR029045">
    <property type="entry name" value="ClpP/crotonase-like_dom_sf"/>
</dbReference>
<feature type="transmembrane region" description="Helical" evidence="1">
    <location>
        <begin position="33"/>
        <end position="57"/>
    </location>
</feature>
<organism evidence="2 3">
    <name type="scientific">Mola mola</name>
    <name type="common">Ocean sunfish</name>
    <name type="synonym">Tetraodon mola</name>
    <dbReference type="NCBI Taxonomy" id="94237"/>
    <lineage>
        <taxon>Eukaryota</taxon>
        <taxon>Metazoa</taxon>
        <taxon>Chordata</taxon>
        <taxon>Craniata</taxon>
        <taxon>Vertebrata</taxon>
        <taxon>Euteleostomi</taxon>
        <taxon>Actinopterygii</taxon>
        <taxon>Neopterygii</taxon>
        <taxon>Teleostei</taxon>
        <taxon>Neoteleostei</taxon>
        <taxon>Acanthomorphata</taxon>
        <taxon>Eupercaria</taxon>
        <taxon>Tetraodontiformes</taxon>
        <taxon>Molidae</taxon>
        <taxon>Mola</taxon>
    </lineage>
</organism>
<keyword evidence="1" id="KW-0472">Membrane</keyword>
<dbReference type="SUPFAM" id="SSF52096">
    <property type="entry name" value="ClpP/crotonase"/>
    <property type="match status" value="1"/>
</dbReference>
<dbReference type="Ensembl" id="ENSMMOT00000006853.1">
    <property type="protein sequence ID" value="ENSMMOP00000006729.1"/>
    <property type="gene ID" value="ENSMMOG00000005253.1"/>
</dbReference>
<dbReference type="AlphaFoldDB" id="A0A3Q3WD95"/>
<keyword evidence="1" id="KW-1133">Transmembrane helix</keyword>
<dbReference type="Proteomes" id="UP000261620">
    <property type="component" value="Unplaced"/>
</dbReference>
<keyword evidence="3" id="KW-1185">Reference proteome</keyword>
<evidence type="ECO:0000313" key="3">
    <source>
        <dbReference type="Proteomes" id="UP000261620"/>
    </source>
</evidence>
<reference evidence="2" key="2">
    <citation type="submission" date="2025-09" db="UniProtKB">
        <authorList>
            <consortium name="Ensembl"/>
        </authorList>
    </citation>
    <scope>IDENTIFICATION</scope>
</reference>
<reference evidence="2" key="1">
    <citation type="submission" date="2025-08" db="UniProtKB">
        <authorList>
            <consortium name="Ensembl"/>
        </authorList>
    </citation>
    <scope>IDENTIFICATION</scope>
</reference>